<dbReference type="GO" id="GO:0005096">
    <property type="term" value="F:GTPase activator activity"/>
    <property type="evidence" value="ECO:0007669"/>
    <property type="project" value="InterPro"/>
</dbReference>
<dbReference type="GO" id="GO:0005634">
    <property type="term" value="C:nucleus"/>
    <property type="evidence" value="ECO:0007669"/>
    <property type="project" value="TreeGrafter"/>
</dbReference>
<dbReference type="GO" id="GO:0048471">
    <property type="term" value="C:perinuclear region of cytoplasm"/>
    <property type="evidence" value="ECO:0007669"/>
    <property type="project" value="TreeGrafter"/>
</dbReference>
<comment type="caution">
    <text evidence="2">The sequence shown here is derived from an EMBL/GenBank/DDBJ whole genome shotgun (WGS) entry which is preliminary data.</text>
</comment>
<protein>
    <submittedName>
        <fullName evidence="2">Uncharacterized protein</fullName>
    </submittedName>
</protein>
<dbReference type="Proteomes" id="UP000824782">
    <property type="component" value="Unassembled WGS sequence"/>
</dbReference>
<accession>A0AAV7ASZ8</accession>
<proteinExistence type="predicted"/>
<dbReference type="InterPro" id="IPR001611">
    <property type="entry name" value="Leu-rich_rpt"/>
</dbReference>
<name>A0AAV7ASZ8_ENGPU</name>
<keyword evidence="3" id="KW-1185">Reference proteome</keyword>
<dbReference type="EMBL" id="WNYA01000007">
    <property type="protein sequence ID" value="KAG8563129.1"/>
    <property type="molecule type" value="Genomic_DNA"/>
</dbReference>
<reference evidence="2" key="1">
    <citation type="thesis" date="2020" institute="ProQuest LLC" country="789 East Eisenhower Parkway, Ann Arbor, MI, USA">
        <title>Comparative Genomics and Chromosome Evolution.</title>
        <authorList>
            <person name="Mudd A.B."/>
        </authorList>
    </citation>
    <scope>NUCLEOTIDE SEQUENCE</scope>
    <source>
        <strain evidence="2">237g6f4</strain>
        <tissue evidence="2">Blood</tissue>
    </source>
</reference>
<sequence>MCGDLPGGADPGRLKGEARPSPGLQHRGGQLIHAMMKCTPDLDLLLDISLRSCGFGGKSESALMEALGSCVQMEDISLSENTFTEQCFLKLANQFPRLRLLKKLDLRVCGVSDNVCKSLAEDLGCCQNLEEIILSWNRIGDDGTCALSSSLKHMRRLKKLDLEKNQIRVKGAEALAHALSFCLWIKVISLWGNLVTKEMGEKLHKENARISF</sequence>
<dbReference type="Pfam" id="PF13516">
    <property type="entry name" value="LRR_6"/>
    <property type="match status" value="2"/>
</dbReference>
<dbReference type="PANTHER" id="PTHR24113">
    <property type="entry name" value="RAN GTPASE-ACTIVATING PROTEIN 1"/>
    <property type="match status" value="1"/>
</dbReference>
<evidence type="ECO:0000313" key="2">
    <source>
        <dbReference type="EMBL" id="KAG8563129.1"/>
    </source>
</evidence>
<dbReference type="InterPro" id="IPR032675">
    <property type="entry name" value="LRR_dom_sf"/>
</dbReference>
<dbReference type="EMBL" id="WNYA01000007">
    <property type="protein sequence ID" value="KAG8563127.1"/>
    <property type="molecule type" value="Genomic_DNA"/>
</dbReference>
<gene>
    <name evidence="2" type="ORF">GDO81_015951</name>
</gene>
<dbReference type="Gene3D" id="3.80.10.10">
    <property type="entry name" value="Ribonuclease Inhibitor"/>
    <property type="match status" value="1"/>
</dbReference>
<feature type="compositionally biased region" description="Gly residues" evidence="1">
    <location>
        <begin position="1"/>
        <end position="10"/>
    </location>
</feature>
<dbReference type="GO" id="GO:0006913">
    <property type="term" value="P:nucleocytoplasmic transport"/>
    <property type="evidence" value="ECO:0007669"/>
    <property type="project" value="TreeGrafter"/>
</dbReference>
<dbReference type="GO" id="GO:0005829">
    <property type="term" value="C:cytosol"/>
    <property type="evidence" value="ECO:0007669"/>
    <property type="project" value="TreeGrafter"/>
</dbReference>
<feature type="region of interest" description="Disordered" evidence="1">
    <location>
        <begin position="1"/>
        <end position="26"/>
    </location>
</feature>
<dbReference type="GO" id="GO:0031267">
    <property type="term" value="F:small GTPase binding"/>
    <property type="evidence" value="ECO:0007669"/>
    <property type="project" value="TreeGrafter"/>
</dbReference>
<dbReference type="EMBL" id="WNYA01000007">
    <property type="protein sequence ID" value="KAG8563128.1"/>
    <property type="molecule type" value="Genomic_DNA"/>
</dbReference>
<dbReference type="SMART" id="SM00368">
    <property type="entry name" value="LRR_RI"/>
    <property type="match status" value="3"/>
</dbReference>
<dbReference type="PANTHER" id="PTHR24113:SF15">
    <property type="entry name" value="NACHT DOMAIN-CONTAINING PROTEIN"/>
    <property type="match status" value="1"/>
</dbReference>
<evidence type="ECO:0000313" key="3">
    <source>
        <dbReference type="Proteomes" id="UP000824782"/>
    </source>
</evidence>
<dbReference type="InterPro" id="IPR027038">
    <property type="entry name" value="RanGap"/>
</dbReference>
<organism evidence="2 3">
    <name type="scientific">Engystomops pustulosus</name>
    <name type="common">Tungara frog</name>
    <name type="synonym">Physalaemus pustulosus</name>
    <dbReference type="NCBI Taxonomy" id="76066"/>
    <lineage>
        <taxon>Eukaryota</taxon>
        <taxon>Metazoa</taxon>
        <taxon>Chordata</taxon>
        <taxon>Craniata</taxon>
        <taxon>Vertebrata</taxon>
        <taxon>Euteleostomi</taxon>
        <taxon>Amphibia</taxon>
        <taxon>Batrachia</taxon>
        <taxon>Anura</taxon>
        <taxon>Neobatrachia</taxon>
        <taxon>Hyloidea</taxon>
        <taxon>Leptodactylidae</taxon>
        <taxon>Leiuperinae</taxon>
        <taxon>Engystomops</taxon>
    </lineage>
</organism>
<dbReference type="AlphaFoldDB" id="A0AAV7ASZ8"/>
<evidence type="ECO:0000256" key="1">
    <source>
        <dbReference type="SAM" id="MobiDB-lite"/>
    </source>
</evidence>
<dbReference type="SUPFAM" id="SSF52047">
    <property type="entry name" value="RNI-like"/>
    <property type="match status" value="1"/>
</dbReference>